<proteinExistence type="predicted"/>
<keyword evidence="4" id="KW-1185">Reference proteome</keyword>
<comment type="caution">
    <text evidence="3">The sequence shown here is derived from an EMBL/GenBank/DDBJ whole genome shotgun (WGS) entry which is preliminary data.</text>
</comment>
<evidence type="ECO:0000313" key="4">
    <source>
        <dbReference type="Proteomes" id="UP001358586"/>
    </source>
</evidence>
<sequence length="107" mass="12332">MIHSLQFAFELAFLLVILERDSRLLIQKLTTNSEDLSDINALIWEAKKFSKLFVVCQFNYIVRSGNKVAHAVAQDGLTRVEYCFWMGEALLLVVAFIDEDRRLLDPP</sequence>
<protein>
    <recommendedName>
        <fullName evidence="2">RNase H type-1 domain-containing protein</fullName>
    </recommendedName>
</protein>
<dbReference type="InterPro" id="IPR052929">
    <property type="entry name" value="RNase_H-like_EbsB-rel"/>
</dbReference>
<feature type="signal peptide" evidence="1">
    <location>
        <begin position="1"/>
        <end position="19"/>
    </location>
</feature>
<dbReference type="InterPro" id="IPR036397">
    <property type="entry name" value="RNaseH_sf"/>
</dbReference>
<accession>A0ABR0PKG1</accession>
<organism evidence="3 4">
    <name type="scientific">Gossypium arboreum</name>
    <name type="common">Tree cotton</name>
    <name type="synonym">Gossypium nanking</name>
    <dbReference type="NCBI Taxonomy" id="29729"/>
    <lineage>
        <taxon>Eukaryota</taxon>
        <taxon>Viridiplantae</taxon>
        <taxon>Streptophyta</taxon>
        <taxon>Embryophyta</taxon>
        <taxon>Tracheophyta</taxon>
        <taxon>Spermatophyta</taxon>
        <taxon>Magnoliopsida</taxon>
        <taxon>eudicotyledons</taxon>
        <taxon>Gunneridae</taxon>
        <taxon>Pentapetalae</taxon>
        <taxon>rosids</taxon>
        <taxon>malvids</taxon>
        <taxon>Malvales</taxon>
        <taxon>Malvaceae</taxon>
        <taxon>Malvoideae</taxon>
        <taxon>Gossypium</taxon>
    </lineage>
</organism>
<dbReference type="Gene3D" id="3.30.420.10">
    <property type="entry name" value="Ribonuclease H-like superfamily/Ribonuclease H"/>
    <property type="match status" value="1"/>
</dbReference>
<dbReference type="Proteomes" id="UP001358586">
    <property type="component" value="Chromosome 6"/>
</dbReference>
<feature type="domain" description="RNase H type-1" evidence="2">
    <location>
        <begin position="2"/>
        <end position="75"/>
    </location>
</feature>
<evidence type="ECO:0000256" key="1">
    <source>
        <dbReference type="SAM" id="SignalP"/>
    </source>
</evidence>
<name>A0ABR0PKG1_GOSAR</name>
<dbReference type="Pfam" id="PF13456">
    <property type="entry name" value="RVT_3"/>
    <property type="match status" value="1"/>
</dbReference>
<dbReference type="InterPro" id="IPR044730">
    <property type="entry name" value="RNase_H-like_dom_plant"/>
</dbReference>
<dbReference type="CDD" id="cd06222">
    <property type="entry name" value="RNase_H_like"/>
    <property type="match status" value="1"/>
</dbReference>
<dbReference type="PANTHER" id="PTHR47074">
    <property type="entry name" value="BNAC02G40300D PROTEIN"/>
    <property type="match status" value="1"/>
</dbReference>
<gene>
    <name evidence="3" type="ORF">PVK06_019684</name>
</gene>
<dbReference type="PANTHER" id="PTHR47074:SF61">
    <property type="entry name" value="RNASE H TYPE-1 DOMAIN-CONTAINING PROTEIN"/>
    <property type="match status" value="1"/>
</dbReference>
<keyword evidence="1" id="KW-0732">Signal</keyword>
<reference evidence="3 4" key="1">
    <citation type="submission" date="2023-03" db="EMBL/GenBank/DDBJ databases">
        <title>WGS of Gossypium arboreum.</title>
        <authorList>
            <person name="Yu D."/>
        </authorList>
    </citation>
    <scope>NUCLEOTIDE SEQUENCE [LARGE SCALE GENOMIC DNA]</scope>
    <source>
        <tissue evidence="3">Leaf</tissue>
    </source>
</reference>
<dbReference type="EMBL" id="JARKNE010000006">
    <property type="protein sequence ID" value="KAK5824897.1"/>
    <property type="molecule type" value="Genomic_DNA"/>
</dbReference>
<evidence type="ECO:0000313" key="3">
    <source>
        <dbReference type="EMBL" id="KAK5824897.1"/>
    </source>
</evidence>
<evidence type="ECO:0000259" key="2">
    <source>
        <dbReference type="Pfam" id="PF13456"/>
    </source>
</evidence>
<dbReference type="InterPro" id="IPR002156">
    <property type="entry name" value="RNaseH_domain"/>
</dbReference>
<feature type="chain" id="PRO_5045672280" description="RNase H type-1 domain-containing protein" evidence="1">
    <location>
        <begin position="20"/>
        <end position="107"/>
    </location>
</feature>